<name>A0A4R2MDA3_RUBGE</name>
<dbReference type="InterPro" id="IPR006176">
    <property type="entry name" value="3-OHacyl-CoA_DH_NAD-bd"/>
</dbReference>
<evidence type="ECO:0000313" key="6">
    <source>
        <dbReference type="Proteomes" id="UP000295106"/>
    </source>
</evidence>
<dbReference type="InterPro" id="IPR041040">
    <property type="entry name" value="3HCDH_RFF"/>
</dbReference>
<dbReference type="InterPro" id="IPR036291">
    <property type="entry name" value="NAD(P)-bd_dom_sf"/>
</dbReference>
<feature type="domain" description="3-hydroxyacyl-CoA dehydrogenase C-terminal" evidence="2">
    <location>
        <begin position="427"/>
        <end position="505"/>
    </location>
</feature>
<proteinExistence type="predicted"/>
<dbReference type="PANTHER" id="PTHR48075:SF5">
    <property type="entry name" value="3-HYDROXYBUTYRYL-COA DEHYDROGENASE"/>
    <property type="match status" value="1"/>
</dbReference>
<feature type="domain" description="3-hydroxybutyryl-CoA dehydrogenase reduced Rossmann-fold" evidence="4">
    <location>
        <begin position="358"/>
        <end position="426"/>
    </location>
</feature>
<dbReference type="EMBL" id="SLXD01000006">
    <property type="protein sequence ID" value="TCP02617.1"/>
    <property type="molecule type" value="Genomic_DNA"/>
</dbReference>
<accession>A0A4R2MDA3</accession>
<sequence>MTSLPTGHAGAALAAQRAVLVIGAGTMGSAIAQVAATAGHRVYLRDTSDAALDRGRAQIAQDLERRVQRQRLDSAQRDAILERVTPAPAGSAVHGVGLVIEVIVEQLEAKAAVLRAVEQEVGPDAIIATNTSSLSVTAIAGRLARPDRVVGMHFFNPATVMPLVEVIAGASTAPEVVQSTYATARAWGKVAVTCRSTPGFIVNRVARPFYAEALRLLQDQATTPATLDAVMRDSGGFRMGPCELMDLIGHDVNFAVTRSVYEAFFHEPRFRPSPLQQELVAAGWLGRKSGRGFFDYGEAAAPPAVSDVGARAQRPRKVRVEGALGPARSLVDLLRTCGEVELELVDGPGLLRVDGHVVALCDGRSATARAQALGEPVLLFDLALDFSRCPRVALAACAQASPEHVDKAIGLFTLLGKKVSLLDDAPGMVVTRTVAMLVNEAAEALQHGIASAQDIDAAMQHGVNYPLGPLAWGAALGFDHVLSVLRHLGAACGEDRYRPSLCLQRQGACTLPGGMAP</sequence>
<evidence type="ECO:0000259" key="4">
    <source>
        <dbReference type="Pfam" id="PF18321"/>
    </source>
</evidence>
<dbReference type="OrthoDB" id="5287258at2"/>
<feature type="domain" description="3-hydroxyacyl-CoA dehydrogenase C-terminal" evidence="2">
    <location>
        <begin position="199"/>
        <end position="296"/>
    </location>
</feature>
<dbReference type="InterPro" id="IPR006108">
    <property type="entry name" value="3HC_DH_C"/>
</dbReference>
<evidence type="ECO:0000313" key="5">
    <source>
        <dbReference type="EMBL" id="TCP02617.1"/>
    </source>
</evidence>
<feature type="domain" description="3-hydroxyacyl-CoA dehydrogenase NAD binding" evidence="3">
    <location>
        <begin position="19"/>
        <end position="195"/>
    </location>
</feature>
<evidence type="ECO:0000259" key="2">
    <source>
        <dbReference type="Pfam" id="PF00725"/>
    </source>
</evidence>
<keyword evidence="1" id="KW-0560">Oxidoreductase</keyword>
<dbReference type="PANTHER" id="PTHR48075">
    <property type="entry name" value="3-HYDROXYACYL-COA DEHYDROGENASE FAMILY PROTEIN"/>
    <property type="match status" value="1"/>
</dbReference>
<dbReference type="RefSeq" id="WP_132647225.1">
    <property type="nucleotide sequence ID" value="NZ_CP181386.1"/>
</dbReference>
<dbReference type="FunFam" id="3.40.50.720:FF:000009">
    <property type="entry name" value="Fatty oxidation complex, alpha subunit"/>
    <property type="match status" value="1"/>
</dbReference>
<protein>
    <submittedName>
        <fullName evidence="5">3-hydroxyacyl-CoA dehydrogenase</fullName>
    </submittedName>
</protein>
<dbReference type="Pfam" id="PF18321">
    <property type="entry name" value="3HCDH_RFF"/>
    <property type="match status" value="1"/>
</dbReference>
<dbReference type="Gene3D" id="1.10.1040.10">
    <property type="entry name" value="N-(1-d-carboxylethyl)-l-norvaline Dehydrogenase, domain 2"/>
    <property type="match status" value="2"/>
</dbReference>
<gene>
    <name evidence="5" type="ORF">EV684_106179</name>
</gene>
<dbReference type="Pfam" id="PF00725">
    <property type="entry name" value="3HCDH"/>
    <property type="match status" value="2"/>
</dbReference>
<dbReference type="GO" id="GO:0070403">
    <property type="term" value="F:NAD+ binding"/>
    <property type="evidence" value="ECO:0007669"/>
    <property type="project" value="InterPro"/>
</dbReference>
<dbReference type="InterPro" id="IPR013328">
    <property type="entry name" value="6PGD_dom2"/>
</dbReference>
<dbReference type="AlphaFoldDB" id="A0A4R2MDA3"/>
<dbReference type="Gene3D" id="3.40.50.720">
    <property type="entry name" value="NAD(P)-binding Rossmann-like Domain"/>
    <property type="match status" value="1"/>
</dbReference>
<evidence type="ECO:0000259" key="3">
    <source>
        <dbReference type="Pfam" id="PF02737"/>
    </source>
</evidence>
<comment type="caution">
    <text evidence="5">The sequence shown here is derived from an EMBL/GenBank/DDBJ whole genome shotgun (WGS) entry which is preliminary data.</text>
</comment>
<dbReference type="Pfam" id="PF02737">
    <property type="entry name" value="3HCDH_N"/>
    <property type="match status" value="1"/>
</dbReference>
<dbReference type="GO" id="GO:0006631">
    <property type="term" value="P:fatty acid metabolic process"/>
    <property type="evidence" value="ECO:0007669"/>
    <property type="project" value="InterPro"/>
</dbReference>
<dbReference type="Proteomes" id="UP000295106">
    <property type="component" value="Unassembled WGS sequence"/>
</dbReference>
<dbReference type="NCBIfam" id="NF006124">
    <property type="entry name" value="PRK08268.1"/>
    <property type="match status" value="1"/>
</dbReference>
<evidence type="ECO:0000256" key="1">
    <source>
        <dbReference type="ARBA" id="ARBA00023002"/>
    </source>
</evidence>
<reference evidence="5 6" key="1">
    <citation type="submission" date="2019-03" db="EMBL/GenBank/DDBJ databases">
        <title>Genomic Encyclopedia of Type Strains, Phase IV (KMG-IV): sequencing the most valuable type-strain genomes for metagenomic binning, comparative biology and taxonomic classification.</title>
        <authorList>
            <person name="Goeker M."/>
        </authorList>
    </citation>
    <scope>NUCLEOTIDE SEQUENCE [LARGE SCALE GENOMIC DNA]</scope>
    <source>
        <strain evidence="5 6">DSM 1709</strain>
    </source>
</reference>
<dbReference type="GO" id="GO:0016616">
    <property type="term" value="F:oxidoreductase activity, acting on the CH-OH group of donors, NAD or NADP as acceptor"/>
    <property type="evidence" value="ECO:0007669"/>
    <property type="project" value="InterPro"/>
</dbReference>
<organism evidence="5 6">
    <name type="scientific">Rubrivivax gelatinosus</name>
    <name type="common">Rhodocyclus gelatinosus</name>
    <name type="synonym">Rhodopseudomonas gelatinosa</name>
    <dbReference type="NCBI Taxonomy" id="28068"/>
    <lineage>
        <taxon>Bacteria</taxon>
        <taxon>Pseudomonadati</taxon>
        <taxon>Pseudomonadota</taxon>
        <taxon>Betaproteobacteria</taxon>
        <taxon>Burkholderiales</taxon>
        <taxon>Sphaerotilaceae</taxon>
        <taxon>Rubrivivax</taxon>
    </lineage>
</organism>
<dbReference type="InterPro" id="IPR008927">
    <property type="entry name" value="6-PGluconate_DH-like_C_sf"/>
</dbReference>
<dbReference type="SUPFAM" id="SSF48179">
    <property type="entry name" value="6-phosphogluconate dehydrogenase C-terminal domain-like"/>
    <property type="match status" value="2"/>
</dbReference>
<dbReference type="SUPFAM" id="SSF51735">
    <property type="entry name" value="NAD(P)-binding Rossmann-fold domains"/>
    <property type="match status" value="1"/>
</dbReference>
<dbReference type="GeneID" id="99683581"/>